<dbReference type="InterPro" id="IPR027948">
    <property type="entry name" value="DUF4436"/>
</dbReference>
<organism evidence="2 3">
    <name type="scientific">Streptomyces lasiicapitis</name>
    <dbReference type="NCBI Taxonomy" id="1923961"/>
    <lineage>
        <taxon>Bacteria</taxon>
        <taxon>Bacillati</taxon>
        <taxon>Actinomycetota</taxon>
        <taxon>Actinomycetes</taxon>
        <taxon>Kitasatosporales</taxon>
        <taxon>Streptomycetaceae</taxon>
        <taxon>Streptomyces</taxon>
    </lineage>
</organism>
<keyword evidence="1" id="KW-0472">Membrane</keyword>
<reference evidence="3" key="1">
    <citation type="journal article" date="2019" name="Int. J. Syst. Evol. Microbiol.">
        <title>The Global Catalogue of Microorganisms (GCM) 10K type strain sequencing project: providing services to taxonomists for standard genome sequencing and annotation.</title>
        <authorList>
            <consortium name="The Broad Institute Genomics Platform"/>
            <consortium name="The Broad Institute Genome Sequencing Center for Infectious Disease"/>
            <person name="Wu L."/>
            <person name="Ma J."/>
        </authorList>
    </citation>
    <scope>NUCLEOTIDE SEQUENCE [LARGE SCALE GENOMIC DNA]</scope>
    <source>
        <strain evidence="3">CGMCC 4.7349</strain>
    </source>
</reference>
<gene>
    <name evidence="2" type="ORF">GCM10012286_13600</name>
</gene>
<keyword evidence="3" id="KW-1185">Reference proteome</keyword>
<dbReference type="Proteomes" id="UP000656881">
    <property type="component" value="Unassembled WGS sequence"/>
</dbReference>
<keyword evidence="1" id="KW-1133">Transmembrane helix</keyword>
<sequence>MAATLFALAAFRNTAPGTPPIGSLLDYVAFLWAETLIAFCAITVVVMGLRREAALSGLPDHS</sequence>
<feature type="transmembrane region" description="Helical" evidence="1">
    <location>
        <begin position="27"/>
        <end position="49"/>
    </location>
</feature>
<protein>
    <submittedName>
        <fullName evidence="2">Uncharacterized protein</fullName>
    </submittedName>
</protein>
<proteinExistence type="predicted"/>
<evidence type="ECO:0000313" key="3">
    <source>
        <dbReference type="Proteomes" id="UP000656881"/>
    </source>
</evidence>
<dbReference type="EMBL" id="BMNG01000003">
    <property type="protein sequence ID" value="GGO38497.1"/>
    <property type="molecule type" value="Genomic_DNA"/>
</dbReference>
<keyword evidence="1" id="KW-0812">Transmembrane</keyword>
<dbReference type="Pfam" id="PF14494">
    <property type="entry name" value="DUF4436"/>
    <property type="match status" value="1"/>
</dbReference>
<accession>A0ABQ2LKQ4</accession>
<name>A0ABQ2LKQ4_9ACTN</name>
<comment type="caution">
    <text evidence="2">The sequence shown here is derived from an EMBL/GenBank/DDBJ whole genome shotgun (WGS) entry which is preliminary data.</text>
</comment>
<evidence type="ECO:0000256" key="1">
    <source>
        <dbReference type="SAM" id="Phobius"/>
    </source>
</evidence>
<evidence type="ECO:0000313" key="2">
    <source>
        <dbReference type="EMBL" id="GGO38497.1"/>
    </source>
</evidence>